<organism evidence="3 4">
    <name type="scientific">Vineibacter terrae</name>
    <dbReference type="NCBI Taxonomy" id="2586908"/>
    <lineage>
        <taxon>Bacteria</taxon>
        <taxon>Pseudomonadati</taxon>
        <taxon>Pseudomonadota</taxon>
        <taxon>Alphaproteobacteria</taxon>
        <taxon>Hyphomicrobiales</taxon>
        <taxon>Vineibacter</taxon>
    </lineage>
</organism>
<dbReference type="EMBL" id="VDUZ01000009">
    <property type="protein sequence ID" value="TXL77196.1"/>
    <property type="molecule type" value="Genomic_DNA"/>
</dbReference>
<evidence type="ECO:0000313" key="3">
    <source>
        <dbReference type="EMBL" id="TXL77196.1"/>
    </source>
</evidence>
<dbReference type="OrthoDB" id="4228525at2"/>
<evidence type="ECO:0000313" key="4">
    <source>
        <dbReference type="Proteomes" id="UP000321638"/>
    </source>
</evidence>
<accession>A0A5C8PR35</accession>
<feature type="signal peptide" evidence="2">
    <location>
        <begin position="1"/>
        <end position="26"/>
    </location>
</feature>
<sequence length="374" mass="40108">MTVQRYAGHPLFAAIVLIVLACSAYAQTAGVTPTTPPPATVPASPEVELAKALGWPIAALVIAGIFFQPISRFVSAIGSRITKLSIFKVEVELLPATAAVSTPLLDDIRTATSSADINDSSRMMLEQVQSGGPADFAVVALGAGEEWITSRLYIAAVMMERMRGLQALVFVERSPSSERKLVAVASARQVRWALARRYPWLEAALARASLFVFPAEIPAAAAALPPGASWLPDPGKVAVPQPVIVSDSGGLQPFQARQIVSSFIDSLQIKGPPTPPMKEGEWVQLGTGTVFERGVYVTRELLSSLLPPSAFTAWTNALRDAPRSQRTRAVLRRQADFVAMVEGEDREFTRLTNRRALLEEIATALGEEPEGSPG</sequence>
<keyword evidence="1" id="KW-1133">Transmembrane helix</keyword>
<feature type="transmembrane region" description="Helical" evidence="1">
    <location>
        <begin position="52"/>
        <end position="70"/>
    </location>
</feature>
<dbReference type="Proteomes" id="UP000321638">
    <property type="component" value="Unassembled WGS sequence"/>
</dbReference>
<evidence type="ECO:0000256" key="2">
    <source>
        <dbReference type="SAM" id="SignalP"/>
    </source>
</evidence>
<feature type="chain" id="PRO_5022941728" description="DUF4350 domain-containing protein" evidence="2">
    <location>
        <begin position="27"/>
        <end position="374"/>
    </location>
</feature>
<protein>
    <recommendedName>
        <fullName evidence="5">DUF4350 domain-containing protein</fullName>
    </recommendedName>
</protein>
<name>A0A5C8PR35_9HYPH</name>
<dbReference type="AlphaFoldDB" id="A0A5C8PR35"/>
<dbReference type="PROSITE" id="PS51257">
    <property type="entry name" value="PROKAR_LIPOPROTEIN"/>
    <property type="match status" value="1"/>
</dbReference>
<keyword evidence="1" id="KW-0812">Transmembrane</keyword>
<evidence type="ECO:0000256" key="1">
    <source>
        <dbReference type="SAM" id="Phobius"/>
    </source>
</evidence>
<reference evidence="3 4" key="1">
    <citation type="submission" date="2019-06" db="EMBL/GenBank/DDBJ databases">
        <title>New taxonomy in bacterial strain CC-CFT640, isolated from vineyard.</title>
        <authorList>
            <person name="Lin S.-Y."/>
            <person name="Tsai C.-F."/>
            <person name="Young C.-C."/>
        </authorList>
    </citation>
    <scope>NUCLEOTIDE SEQUENCE [LARGE SCALE GENOMIC DNA]</scope>
    <source>
        <strain evidence="3 4">CC-CFT640</strain>
    </source>
</reference>
<comment type="caution">
    <text evidence="3">The sequence shown here is derived from an EMBL/GenBank/DDBJ whole genome shotgun (WGS) entry which is preliminary data.</text>
</comment>
<keyword evidence="1" id="KW-0472">Membrane</keyword>
<keyword evidence="2" id="KW-0732">Signal</keyword>
<proteinExistence type="predicted"/>
<dbReference type="RefSeq" id="WP_147846897.1">
    <property type="nucleotide sequence ID" value="NZ_VDUZ01000009.1"/>
</dbReference>
<keyword evidence="4" id="KW-1185">Reference proteome</keyword>
<evidence type="ECO:0008006" key="5">
    <source>
        <dbReference type="Google" id="ProtNLM"/>
    </source>
</evidence>
<gene>
    <name evidence="3" type="ORF">FHP25_10560</name>
</gene>